<organism evidence="1 2">
    <name type="scientific">Lentibacillus populi</name>
    <dbReference type="NCBI Taxonomy" id="1827502"/>
    <lineage>
        <taxon>Bacteria</taxon>
        <taxon>Bacillati</taxon>
        <taxon>Bacillota</taxon>
        <taxon>Bacilli</taxon>
        <taxon>Bacillales</taxon>
        <taxon>Bacillaceae</taxon>
        <taxon>Lentibacillus</taxon>
    </lineage>
</organism>
<name>A0A9W5X586_9BACI</name>
<evidence type="ECO:0000313" key="1">
    <source>
        <dbReference type="EMBL" id="GGB41708.1"/>
    </source>
</evidence>
<proteinExistence type="predicted"/>
<reference evidence="1" key="1">
    <citation type="journal article" date="2014" name="Int. J. Syst. Evol. Microbiol.">
        <title>Complete genome sequence of Corynebacterium casei LMG S-19264T (=DSM 44701T), isolated from a smear-ripened cheese.</title>
        <authorList>
            <consortium name="US DOE Joint Genome Institute (JGI-PGF)"/>
            <person name="Walter F."/>
            <person name="Albersmeier A."/>
            <person name="Kalinowski J."/>
            <person name="Ruckert C."/>
        </authorList>
    </citation>
    <scope>NUCLEOTIDE SEQUENCE</scope>
    <source>
        <strain evidence="1">CGMCC 1.15454</strain>
    </source>
</reference>
<reference evidence="1" key="2">
    <citation type="submission" date="2020-09" db="EMBL/GenBank/DDBJ databases">
        <authorList>
            <person name="Sun Q."/>
            <person name="Zhou Y."/>
        </authorList>
    </citation>
    <scope>NUCLEOTIDE SEQUENCE</scope>
    <source>
        <strain evidence="1">CGMCC 1.15454</strain>
    </source>
</reference>
<comment type="caution">
    <text evidence="1">The sequence shown here is derived from an EMBL/GenBank/DDBJ whole genome shotgun (WGS) entry which is preliminary data.</text>
</comment>
<accession>A0A9W5X586</accession>
<dbReference type="AlphaFoldDB" id="A0A9W5X586"/>
<keyword evidence="2" id="KW-1185">Reference proteome</keyword>
<dbReference type="EMBL" id="BMJD01000012">
    <property type="protein sequence ID" value="GGB41708.1"/>
    <property type="molecule type" value="Genomic_DNA"/>
</dbReference>
<sequence>MKPPMRQKVTANVPILDENGQPITDKYGKPKTKQIDSKARVQFKSQLVRDAKGRERQVNLEIDLPSGFNPDNGTELDYKTMAGDKGRGTIVAKDEATNLAGSKVYYRTVFVDG</sequence>
<dbReference type="RefSeq" id="WP_188725028.1">
    <property type="nucleotide sequence ID" value="NZ_BMJD01000012.1"/>
</dbReference>
<evidence type="ECO:0000313" key="2">
    <source>
        <dbReference type="Proteomes" id="UP000621492"/>
    </source>
</evidence>
<protein>
    <submittedName>
        <fullName evidence="1">Uncharacterized protein</fullName>
    </submittedName>
</protein>
<gene>
    <name evidence="1" type="ORF">GCM10011409_19050</name>
</gene>
<dbReference type="Proteomes" id="UP000621492">
    <property type="component" value="Unassembled WGS sequence"/>
</dbReference>